<keyword evidence="2" id="KW-0479">Metal-binding</keyword>
<dbReference type="GO" id="GO:0003887">
    <property type="term" value="F:DNA-directed DNA polymerase activity"/>
    <property type="evidence" value="ECO:0007669"/>
    <property type="project" value="UniProtKB-KW"/>
</dbReference>
<evidence type="ECO:0000313" key="13">
    <source>
        <dbReference type="Proteomes" id="UP000186817"/>
    </source>
</evidence>
<dbReference type="GO" id="GO:0046872">
    <property type="term" value="F:metal ion binding"/>
    <property type="evidence" value="ECO:0007669"/>
    <property type="project" value="UniProtKB-KW"/>
</dbReference>
<keyword evidence="4" id="KW-0378">Hydrolase</keyword>
<dbReference type="OrthoDB" id="413361at2759"/>
<evidence type="ECO:0000256" key="3">
    <source>
        <dbReference type="ARBA" id="ARBA00022759"/>
    </source>
</evidence>
<reference evidence="12 13" key="1">
    <citation type="submission" date="2016-02" db="EMBL/GenBank/DDBJ databases">
        <title>Genome analysis of coral dinoflagellate symbionts highlights evolutionary adaptations to a symbiotic lifestyle.</title>
        <authorList>
            <person name="Aranda M."/>
            <person name="Li Y."/>
            <person name="Liew Y.J."/>
            <person name="Baumgarten S."/>
            <person name="Simakov O."/>
            <person name="Wilson M."/>
            <person name="Piel J."/>
            <person name="Ashoor H."/>
            <person name="Bougouffa S."/>
            <person name="Bajic V.B."/>
            <person name="Ryu T."/>
            <person name="Ravasi T."/>
            <person name="Bayer T."/>
            <person name="Micklem G."/>
            <person name="Kim H."/>
            <person name="Bhak J."/>
            <person name="Lajeunesse T.C."/>
            <person name="Voolstra C.R."/>
        </authorList>
    </citation>
    <scope>NUCLEOTIDE SEQUENCE [LARGE SCALE GENOMIC DNA]</scope>
    <source>
        <strain evidence="12 13">CCMP2467</strain>
    </source>
</reference>
<organism evidence="12 13">
    <name type="scientific">Symbiodinium microadriaticum</name>
    <name type="common">Dinoflagellate</name>
    <name type="synonym">Zooxanthella microadriatica</name>
    <dbReference type="NCBI Taxonomy" id="2951"/>
    <lineage>
        <taxon>Eukaryota</taxon>
        <taxon>Sar</taxon>
        <taxon>Alveolata</taxon>
        <taxon>Dinophyceae</taxon>
        <taxon>Suessiales</taxon>
        <taxon>Symbiodiniaceae</taxon>
        <taxon>Symbiodinium</taxon>
    </lineage>
</organism>
<dbReference type="InterPro" id="IPR039537">
    <property type="entry name" value="Retrotran_Ty1/copia-like"/>
</dbReference>
<dbReference type="PANTHER" id="PTHR42648">
    <property type="entry name" value="TRANSPOSASE, PUTATIVE-RELATED"/>
    <property type="match status" value="1"/>
</dbReference>
<gene>
    <name evidence="12" type="ORF">AK812_SmicGene42000</name>
</gene>
<evidence type="ECO:0000256" key="8">
    <source>
        <dbReference type="ARBA" id="ARBA00022932"/>
    </source>
</evidence>
<keyword evidence="8" id="KW-0808">Transferase</keyword>
<keyword evidence="8" id="KW-0548">Nucleotidyltransferase</keyword>
<dbReference type="SUPFAM" id="SSF53098">
    <property type="entry name" value="Ribonuclease H-like"/>
    <property type="match status" value="1"/>
</dbReference>
<dbReference type="Gene3D" id="3.30.420.10">
    <property type="entry name" value="Ribonuclease H-like superfamily/Ribonuclease H"/>
    <property type="match status" value="1"/>
</dbReference>
<keyword evidence="8" id="KW-0239">DNA-directed DNA polymerase</keyword>
<feature type="domain" description="Integrase catalytic" evidence="11">
    <location>
        <begin position="522"/>
        <end position="692"/>
    </location>
</feature>
<feature type="compositionally biased region" description="Low complexity" evidence="10">
    <location>
        <begin position="308"/>
        <end position="317"/>
    </location>
</feature>
<keyword evidence="9" id="KW-0233">DNA recombination</keyword>
<dbReference type="GO" id="GO:0016787">
    <property type="term" value="F:hydrolase activity"/>
    <property type="evidence" value="ECO:0007669"/>
    <property type="project" value="UniProtKB-KW"/>
</dbReference>
<keyword evidence="6" id="KW-0229">DNA integration</keyword>
<dbReference type="GO" id="GO:0004519">
    <property type="term" value="F:endonuclease activity"/>
    <property type="evidence" value="ECO:0007669"/>
    <property type="project" value="UniProtKB-KW"/>
</dbReference>
<keyword evidence="5" id="KW-0460">Magnesium</keyword>
<dbReference type="PROSITE" id="PS50994">
    <property type="entry name" value="INTEGRASE"/>
    <property type="match status" value="1"/>
</dbReference>
<keyword evidence="13" id="KW-1185">Reference proteome</keyword>
<evidence type="ECO:0000256" key="10">
    <source>
        <dbReference type="SAM" id="MobiDB-lite"/>
    </source>
</evidence>
<keyword evidence="7" id="KW-0695">RNA-directed DNA polymerase</keyword>
<dbReference type="PANTHER" id="PTHR42648:SF11">
    <property type="entry name" value="TRANSPOSON TY4-P GAG-POL POLYPROTEIN"/>
    <property type="match status" value="1"/>
</dbReference>
<sequence>MATLTTNTGEETPGRIFIKDLPEGHADYDSWRYSLCAQVLRASPDPALALTYLRELEDESVAFADLPTMLNPGMNRVDVTLFAAIVGACQKGIKAAEHLKTIQARAAFGCGRQALRVLDERHKHESTHLATKANSEIQKLTCAGLEDLGHFMASFRLYRHQMGTGEHKLTNAMGISLLKDKLRGLNELKATFALWAAGSSTDLNGLIQAIESIQAEYLDEIEKRNSRKAERAAAAAARGTAAAAKGPGKGKKGKDGKTKAKITCGFCGKPNHDASQCWNNPQSASYRPQFAQKTGAHGAPTVPPGLNASSSVSSGQPSAAATQDALAKAFQDFLAKKFAGAAVDMPPELASACAQIESGAWALDSGASRFVVNAQNSEDQHWNTLRTCKSEVEGLTGVAQSNSTVDVEAPHLGRRNALVMDNSVNMACMGEACEDMGFHFYWPAYASKPHFWKDGEPEIPLVVHSRVPFLCNGADADAFYASVAKELGPSMIEKLTPEFLKSLTDEFFQTLFDEFASQTQFGDLEPLACATTAASARSKVEHHCLPTKASLNGEVYAIVTRDEATGYPSVRPLRSKTAIETAAAWNDMYGGLNPPVLCCRTDNGGEFDAEFDTQLKQQRIRHERSLPYRPQTNARAERFHRTLAEGMRSLMLMSGLPYVFWAFCLAAFVYLPTYLPTYLPSYLPTYLPTYQPTNLPTYLPTHLPTYLPSYLLTYLPTYLPTYQPTYLPTYLPTKPVKEPGQGRDKRWQPTLFEWFVLAFGEADGGTERILRHKYQVQEIIIAKFRNINSAASHMKHPVLMRQQIATGLRGSRKRLAALPAAPADFSTAAPRFDMSSSTPPDWGDTLRDITPITVCAPRNATCLNLATGGKVGSITVPAAPALPTFARPSSYTLPPPAQAMLRSQSGPHAAAWLSAVPSEAGSALPPDRMLIALRRRLRLPSPVAPHRCGTHGHGCGAAVDACRDHHAACPRTGLLARRAKPLDHAWVCIAREPVGPERPNSSG</sequence>
<proteinExistence type="predicted"/>
<accession>A0A1Q9C4N5</accession>
<evidence type="ECO:0000256" key="5">
    <source>
        <dbReference type="ARBA" id="ARBA00022842"/>
    </source>
</evidence>
<comment type="caution">
    <text evidence="12">The sequence shown here is derived from an EMBL/GenBank/DDBJ whole genome shotgun (WGS) entry which is preliminary data.</text>
</comment>
<keyword evidence="3" id="KW-0255">Endonuclease</keyword>
<feature type="region of interest" description="Disordered" evidence="10">
    <location>
        <begin position="291"/>
        <end position="317"/>
    </location>
</feature>
<evidence type="ECO:0000256" key="1">
    <source>
        <dbReference type="ARBA" id="ARBA00022722"/>
    </source>
</evidence>
<evidence type="ECO:0000259" key="11">
    <source>
        <dbReference type="PROSITE" id="PS50994"/>
    </source>
</evidence>
<name>A0A1Q9C4N5_SYMMI</name>
<keyword evidence="1" id="KW-0540">Nuclease</keyword>
<evidence type="ECO:0000256" key="7">
    <source>
        <dbReference type="ARBA" id="ARBA00022918"/>
    </source>
</evidence>
<dbReference type="GO" id="GO:0015074">
    <property type="term" value="P:DNA integration"/>
    <property type="evidence" value="ECO:0007669"/>
    <property type="project" value="UniProtKB-KW"/>
</dbReference>
<dbReference type="GO" id="GO:0003676">
    <property type="term" value="F:nucleic acid binding"/>
    <property type="evidence" value="ECO:0007669"/>
    <property type="project" value="InterPro"/>
</dbReference>
<dbReference type="EMBL" id="LSRX01001696">
    <property type="protein sequence ID" value="OLP77879.1"/>
    <property type="molecule type" value="Genomic_DNA"/>
</dbReference>
<evidence type="ECO:0000256" key="4">
    <source>
        <dbReference type="ARBA" id="ARBA00022801"/>
    </source>
</evidence>
<dbReference type="GO" id="GO:0006310">
    <property type="term" value="P:DNA recombination"/>
    <property type="evidence" value="ECO:0007669"/>
    <property type="project" value="UniProtKB-KW"/>
</dbReference>
<evidence type="ECO:0000256" key="6">
    <source>
        <dbReference type="ARBA" id="ARBA00022908"/>
    </source>
</evidence>
<evidence type="ECO:0000256" key="2">
    <source>
        <dbReference type="ARBA" id="ARBA00022723"/>
    </source>
</evidence>
<feature type="region of interest" description="Disordered" evidence="10">
    <location>
        <begin position="229"/>
        <end position="258"/>
    </location>
</feature>
<dbReference type="GO" id="GO:0003964">
    <property type="term" value="F:RNA-directed DNA polymerase activity"/>
    <property type="evidence" value="ECO:0007669"/>
    <property type="project" value="UniProtKB-KW"/>
</dbReference>
<feature type="compositionally biased region" description="Low complexity" evidence="10">
    <location>
        <begin position="232"/>
        <end position="246"/>
    </location>
</feature>
<evidence type="ECO:0000256" key="9">
    <source>
        <dbReference type="ARBA" id="ARBA00023172"/>
    </source>
</evidence>
<dbReference type="InterPro" id="IPR001584">
    <property type="entry name" value="Integrase_cat-core"/>
</dbReference>
<evidence type="ECO:0000313" key="12">
    <source>
        <dbReference type="EMBL" id="OLP77879.1"/>
    </source>
</evidence>
<dbReference type="InterPro" id="IPR012337">
    <property type="entry name" value="RNaseH-like_sf"/>
</dbReference>
<dbReference type="InterPro" id="IPR036397">
    <property type="entry name" value="RNaseH_sf"/>
</dbReference>
<dbReference type="Proteomes" id="UP000186817">
    <property type="component" value="Unassembled WGS sequence"/>
</dbReference>
<dbReference type="AlphaFoldDB" id="A0A1Q9C4N5"/>
<protein>
    <submittedName>
        <fullName evidence="12">Retrovirus-related Pol polyprotein from transposon TNT 1-94</fullName>
    </submittedName>
</protein>